<protein>
    <submittedName>
        <fullName evidence="1">Uncharacterized protein</fullName>
    </submittedName>
</protein>
<reference evidence="1 2" key="1">
    <citation type="submission" date="2017-08" db="EMBL/GenBank/DDBJ databases">
        <title>Mesorhizobium wenxinae sp. nov., a novel rhizobial species isolated from root nodules of chickpea (Cicer arietinum L.).</title>
        <authorList>
            <person name="Zhang J."/>
        </authorList>
    </citation>
    <scope>NUCLEOTIDE SEQUENCE [LARGE SCALE GENOMIC DNA]</scope>
    <source>
        <strain evidence="1 2">SDW018</strain>
    </source>
</reference>
<dbReference type="EMBL" id="NPKJ01000072">
    <property type="protein sequence ID" value="PAQ05420.1"/>
    <property type="molecule type" value="Genomic_DNA"/>
</dbReference>
<gene>
    <name evidence="1" type="ORF">CIT26_30370</name>
</gene>
<comment type="caution">
    <text evidence="1">The sequence shown here is derived from an EMBL/GenBank/DDBJ whole genome shotgun (WGS) entry which is preliminary data.</text>
</comment>
<dbReference type="Proteomes" id="UP000216442">
    <property type="component" value="Unassembled WGS sequence"/>
</dbReference>
<organism evidence="1 2">
    <name type="scientific">Mesorhizobium temperatum</name>
    <dbReference type="NCBI Taxonomy" id="241416"/>
    <lineage>
        <taxon>Bacteria</taxon>
        <taxon>Pseudomonadati</taxon>
        <taxon>Pseudomonadota</taxon>
        <taxon>Alphaproteobacteria</taxon>
        <taxon>Hyphomicrobiales</taxon>
        <taxon>Phyllobacteriaceae</taxon>
        <taxon>Mesorhizobium</taxon>
    </lineage>
</organism>
<proteinExistence type="predicted"/>
<sequence length="104" mass="11739">MNFDVVDIQLLRDHPTELAQFGPSPLDLGIAPNMEVTDDEMVAAHLHVLQELKYAIGRDHVKARASRGYEPISAISYLRRVRSSPTWFGRWRERKANALQAAVG</sequence>
<dbReference type="RefSeq" id="WP_095496009.1">
    <property type="nucleotide sequence ID" value="NZ_NPKJ01000072.1"/>
</dbReference>
<accession>A0A271LDM6</accession>
<keyword evidence="2" id="KW-1185">Reference proteome</keyword>
<evidence type="ECO:0000313" key="2">
    <source>
        <dbReference type="Proteomes" id="UP000216442"/>
    </source>
</evidence>
<name>A0A271LDM6_9HYPH</name>
<dbReference type="AlphaFoldDB" id="A0A271LDM6"/>
<evidence type="ECO:0000313" key="1">
    <source>
        <dbReference type="EMBL" id="PAQ05420.1"/>
    </source>
</evidence>